<evidence type="ECO:0000256" key="1">
    <source>
        <dbReference type="SAM" id="MobiDB-lite"/>
    </source>
</evidence>
<feature type="region of interest" description="Disordered" evidence="1">
    <location>
        <begin position="60"/>
        <end position="95"/>
    </location>
</feature>
<protein>
    <submittedName>
        <fullName evidence="2">Uncharacterized protein</fullName>
    </submittedName>
</protein>
<name>A0A4Y2ELR6_ARAVE</name>
<reference evidence="2 3" key="1">
    <citation type="journal article" date="2019" name="Sci. Rep.">
        <title>Orb-weaving spider Araneus ventricosus genome elucidates the spidroin gene catalogue.</title>
        <authorList>
            <person name="Kono N."/>
            <person name="Nakamura H."/>
            <person name="Ohtoshi R."/>
            <person name="Moran D.A.P."/>
            <person name="Shinohara A."/>
            <person name="Yoshida Y."/>
            <person name="Fujiwara M."/>
            <person name="Mori M."/>
            <person name="Tomita M."/>
            <person name="Arakawa K."/>
        </authorList>
    </citation>
    <scope>NUCLEOTIDE SEQUENCE [LARGE SCALE GENOMIC DNA]</scope>
</reference>
<accession>A0A4Y2ELR6</accession>
<gene>
    <name evidence="2" type="ORF">AVEN_128955_1</name>
</gene>
<dbReference type="EMBL" id="BGPR01247108">
    <property type="protein sequence ID" value="GBM29801.1"/>
    <property type="molecule type" value="Genomic_DNA"/>
</dbReference>
<dbReference type="Proteomes" id="UP000499080">
    <property type="component" value="Unassembled WGS sequence"/>
</dbReference>
<evidence type="ECO:0000313" key="2">
    <source>
        <dbReference type="EMBL" id="GBM29801.1"/>
    </source>
</evidence>
<sequence>MWVPVMNLIYNSPICCDEDNAVRISVVADDLEKVKGILAMHANHYVDGEMSASVQLQQEKRTPGGLQGGQLLTYNQGRLNNSQRRGIEAPHQNRN</sequence>
<proteinExistence type="predicted"/>
<feature type="compositionally biased region" description="Polar residues" evidence="1">
    <location>
        <begin position="73"/>
        <end position="84"/>
    </location>
</feature>
<dbReference type="AlphaFoldDB" id="A0A4Y2ELR6"/>
<keyword evidence="3" id="KW-1185">Reference proteome</keyword>
<comment type="caution">
    <text evidence="2">The sequence shown here is derived from an EMBL/GenBank/DDBJ whole genome shotgun (WGS) entry which is preliminary data.</text>
</comment>
<organism evidence="2 3">
    <name type="scientific">Araneus ventricosus</name>
    <name type="common">Orbweaver spider</name>
    <name type="synonym">Epeira ventricosa</name>
    <dbReference type="NCBI Taxonomy" id="182803"/>
    <lineage>
        <taxon>Eukaryota</taxon>
        <taxon>Metazoa</taxon>
        <taxon>Ecdysozoa</taxon>
        <taxon>Arthropoda</taxon>
        <taxon>Chelicerata</taxon>
        <taxon>Arachnida</taxon>
        <taxon>Araneae</taxon>
        <taxon>Araneomorphae</taxon>
        <taxon>Entelegynae</taxon>
        <taxon>Araneoidea</taxon>
        <taxon>Araneidae</taxon>
        <taxon>Araneus</taxon>
    </lineage>
</organism>
<evidence type="ECO:0000313" key="3">
    <source>
        <dbReference type="Proteomes" id="UP000499080"/>
    </source>
</evidence>